<evidence type="ECO:0000256" key="1">
    <source>
        <dbReference type="ARBA" id="ARBA00022801"/>
    </source>
</evidence>
<dbReference type="Gene3D" id="3.40.720.10">
    <property type="entry name" value="Alkaline Phosphatase, subunit A"/>
    <property type="match status" value="1"/>
</dbReference>
<dbReference type="OrthoDB" id="980947at2"/>
<dbReference type="PANTHER" id="PTHR31956">
    <property type="entry name" value="NON-SPECIFIC PHOSPHOLIPASE C4-RELATED"/>
    <property type="match status" value="1"/>
</dbReference>
<evidence type="ECO:0000313" key="3">
    <source>
        <dbReference type="Proteomes" id="UP000199679"/>
    </source>
</evidence>
<dbReference type="AlphaFoldDB" id="A0A1H1YNV8"/>
<dbReference type="EMBL" id="LT629740">
    <property type="protein sequence ID" value="SDT23145.1"/>
    <property type="molecule type" value="Genomic_DNA"/>
</dbReference>
<keyword evidence="1" id="KW-0378">Hydrolase</keyword>
<evidence type="ECO:0000313" key="2">
    <source>
        <dbReference type="EMBL" id="SDT23145.1"/>
    </source>
</evidence>
<organism evidence="2 3">
    <name type="scientific">Mucilaginibacter mallensis</name>
    <dbReference type="NCBI Taxonomy" id="652787"/>
    <lineage>
        <taxon>Bacteria</taxon>
        <taxon>Pseudomonadati</taxon>
        <taxon>Bacteroidota</taxon>
        <taxon>Sphingobacteriia</taxon>
        <taxon>Sphingobacteriales</taxon>
        <taxon>Sphingobacteriaceae</taxon>
        <taxon>Mucilaginibacter</taxon>
    </lineage>
</organism>
<proteinExistence type="predicted"/>
<dbReference type="Pfam" id="PF04185">
    <property type="entry name" value="Phosphoesterase"/>
    <property type="match status" value="1"/>
</dbReference>
<keyword evidence="3" id="KW-1185">Reference proteome</keyword>
<dbReference type="GO" id="GO:0003993">
    <property type="term" value="F:acid phosphatase activity"/>
    <property type="evidence" value="ECO:0007669"/>
    <property type="project" value="InterPro"/>
</dbReference>
<sequence length="465" mass="50639">MKNKYNPFKSSFQLNTKQLATGSLSVLFLSLSFFSCHKSSTVKPTATGINQVNHVVVIYMENHSFDNLYGEFSGANGISNATPANSIQVDATGKAYTTLPPIPGTPVFPTNLPNAIFNIDQYVANDVITQDVLHRYYQEQMQIDGGKMDKYALYNSNSAGLSQGYYKTSLLPLLALAQKYTLCDNFYHSAFGGSFLNHQWLIASASPTFPNAPTGITAVVNSTTGAVISDGQVTPDGFVVNTSYSVNAPHPASVATANLVPNQTNPTIGDRLSAKSISWAWYSGGWDNALAGNPDPNFQFHHQPFIYYKNYADGTQAKKDHLKDETEFIAAAQAGTLPAVSFVKPLGTYNEHPGYSDVSLGETHAVQLVNDILNGPNGKDVVIIITYDENGGFWDHVAPPVIDKKWGPGTRVPAIIISPFAKQGYVDHTQYETVSILSFIEKRWGLTPLATRDQNATPLTNAFNF</sequence>
<dbReference type="PANTHER" id="PTHR31956:SF1">
    <property type="entry name" value="NON-SPECIFIC PHOSPHOLIPASE C1"/>
    <property type="match status" value="1"/>
</dbReference>
<dbReference type="NCBIfam" id="TIGR03397">
    <property type="entry name" value="acid_phos_Burk"/>
    <property type="match status" value="1"/>
</dbReference>
<dbReference type="InterPro" id="IPR017850">
    <property type="entry name" value="Alkaline_phosphatase_core_sf"/>
</dbReference>
<dbReference type="InterPro" id="IPR007312">
    <property type="entry name" value="Phosphoesterase"/>
</dbReference>
<dbReference type="Proteomes" id="UP000199679">
    <property type="component" value="Chromosome I"/>
</dbReference>
<name>A0A1H1YNV8_MUCMA</name>
<dbReference type="RefSeq" id="WP_091373829.1">
    <property type="nucleotide sequence ID" value="NZ_LT629740.1"/>
</dbReference>
<protein>
    <submittedName>
        <fullName evidence="2">Phospholipase C</fullName>
    </submittedName>
</protein>
<gene>
    <name evidence="2" type="ORF">SAMN05216490_2801</name>
</gene>
<dbReference type="CDD" id="cd16013">
    <property type="entry name" value="AcpA"/>
    <property type="match status" value="1"/>
</dbReference>
<dbReference type="InterPro" id="IPR017768">
    <property type="entry name" value="AcpA"/>
</dbReference>
<accession>A0A1H1YNV8</accession>
<dbReference type="GO" id="GO:0009395">
    <property type="term" value="P:phospholipid catabolic process"/>
    <property type="evidence" value="ECO:0007669"/>
    <property type="project" value="TreeGrafter"/>
</dbReference>
<dbReference type="STRING" id="652787.SAMN05216490_2801"/>
<reference evidence="2 3" key="1">
    <citation type="submission" date="2016-10" db="EMBL/GenBank/DDBJ databases">
        <authorList>
            <person name="de Groot N.N."/>
        </authorList>
    </citation>
    <scope>NUCLEOTIDE SEQUENCE [LARGE SCALE GENOMIC DNA]</scope>
    <source>
        <strain evidence="2 3">MP1X4</strain>
    </source>
</reference>